<organism evidence="3">
    <name type="scientific">Hordeum vulgare subsp. vulgare</name>
    <name type="common">Domesticated barley</name>
    <dbReference type="NCBI Taxonomy" id="112509"/>
    <lineage>
        <taxon>Eukaryota</taxon>
        <taxon>Viridiplantae</taxon>
        <taxon>Streptophyta</taxon>
        <taxon>Embryophyta</taxon>
        <taxon>Tracheophyta</taxon>
        <taxon>Spermatophyta</taxon>
        <taxon>Magnoliopsida</taxon>
        <taxon>Liliopsida</taxon>
        <taxon>Poales</taxon>
        <taxon>Poaceae</taxon>
        <taxon>BOP clade</taxon>
        <taxon>Pooideae</taxon>
        <taxon>Triticodae</taxon>
        <taxon>Triticeae</taxon>
        <taxon>Hordeinae</taxon>
        <taxon>Hordeum</taxon>
    </lineage>
</organism>
<dbReference type="InterPro" id="IPR013201">
    <property type="entry name" value="Prot_inhib_I29"/>
</dbReference>
<dbReference type="SMART" id="SM00848">
    <property type="entry name" value="Inhibitor_I29"/>
    <property type="match status" value="1"/>
</dbReference>
<evidence type="ECO:0000313" key="3">
    <source>
        <dbReference type="EMBL" id="BAJ88702.1"/>
    </source>
</evidence>
<proteinExistence type="evidence at transcript level"/>
<sequence length="161" mass="18609">MRSPPMAVMAVAALLLLVSLAANTTASPDRESKSGRNQRMVKLYERVMVEWKAGHGKNIRNEEETRRVFAEWMVEYGKKYSSAGEEDRRYALFKDELRRVDLLNAAFGPNPIYGINFLSDITDKEWRFLSEGALPYESTKPISQDLQRRQEWRFFTQGVAI</sequence>
<dbReference type="Gene3D" id="1.10.287.2250">
    <property type="match status" value="1"/>
</dbReference>
<reference evidence="3" key="1">
    <citation type="journal article" date="2011" name="Plant Physiol.">
        <title>Comprehensive sequence analysis of 24,783 barley full-length cDNAs derived from 12 clone libraries.</title>
        <authorList>
            <person name="Matsumoto T."/>
            <person name="Tanaka T."/>
            <person name="Sakai H."/>
            <person name="Amano N."/>
            <person name="Kanamori H."/>
            <person name="Kurita K."/>
            <person name="Kikuta A."/>
            <person name="Kamiya K."/>
            <person name="Yamamoto M."/>
            <person name="Ikawa H."/>
            <person name="Fujii N."/>
            <person name="Hori K."/>
            <person name="Itoh T."/>
            <person name="Sato K."/>
        </authorList>
    </citation>
    <scope>NUCLEOTIDE SEQUENCE</scope>
    <source>
        <tissue evidence="3">Shoot</tissue>
    </source>
</reference>
<dbReference type="AlphaFoldDB" id="F2D0T1"/>
<name>F2D0T1_HORVV</name>
<feature type="chain" id="PRO_5003275269" evidence="1">
    <location>
        <begin position="27"/>
        <end position="161"/>
    </location>
</feature>
<dbReference type="Pfam" id="PF08246">
    <property type="entry name" value="Inhibitor_I29"/>
    <property type="match status" value="1"/>
</dbReference>
<dbReference type="EMBL" id="AK357488">
    <property type="protein sequence ID" value="BAJ88702.1"/>
    <property type="molecule type" value="mRNA"/>
</dbReference>
<protein>
    <submittedName>
        <fullName evidence="3">Predicted protein</fullName>
    </submittedName>
</protein>
<feature type="signal peptide" evidence="1">
    <location>
        <begin position="1"/>
        <end position="26"/>
    </location>
</feature>
<evidence type="ECO:0000256" key="1">
    <source>
        <dbReference type="SAM" id="SignalP"/>
    </source>
</evidence>
<dbReference type="InterPro" id="IPR038765">
    <property type="entry name" value="Papain-like_cys_pep_sf"/>
</dbReference>
<keyword evidence="1" id="KW-0732">Signal</keyword>
<dbReference type="SUPFAM" id="SSF54001">
    <property type="entry name" value="Cysteine proteinases"/>
    <property type="match status" value="1"/>
</dbReference>
<evidence type="ECO:0000259" key="2">
    <source>
        <dbReference type="SMART" id="SM00848"/>
    </source>
</evidence>
<accession>F2D0T1</accession>
<feature type="domain" description="Cathepsin propeptide inhibitor" evidence="2">
    <location>
        <begin position="69"/>
        <end position="126"/>
    </location>
</feature>